<keyword evidence="4" id="KW-1185">Reference proteome</keyword>
<dbReference type="AlphaFoldDB" id="A0A2V5J943"/>
<dbReference type="RefSeq" id="WP_110483873.1">
    <property type="nucleotide sequence ID" value="NZ_QJVC01000002.1"/>
</dbReference>
<protein>
    <recommendedName>
        <fullName evidence="5">ATP synthase</fullName>
    </recommendedName>
</protein>
<dbReference type="OrthoDB" id="4951405at2"/>
<evidence type="ECO:0008006" key="5">
    <source>
        <dbReference type="Google" id="ProtNLM"/>
    </source>
</evidence>
<keyword evidence="2" id="KW-1133">Transmembrane helix</keyword>
<evidence type="ECO:0000256" key="1">
    <source>
        <dbReference type="SAM" id="MobiDB-lite"/>
    </source>
</evidence>
<dbReference type="Proteomes" id="UP000247980">
    <property type="component" value="Unassembled WGS sequence"/>
</dbReference>
<feature type="transmembrane region" description="Helical" evidence="2">
    <location>
        <begin position="56"/>
        <end position="80"/>
    </location>
</feature>
<feature type="region of interest" description="Disordered" evidence="1">
    <location>
        <begin position="153"/>
        <end position="179"/>
    </location>
</feature>
<sequence>MKDKGASNSAVRGSLTVSGPTVSPSLSILKKCLFFGGIGILAMVVLAFIFTDVAGVLSVLFGSLLVVTFFGLSLVVVHLVGRKMPSAVMGVFVLTFLVKAVGFAAILFALGSPDWLNKPWFAGAAVVSVLLWQAGEIAGFLKQRFLFFDEDASNGSADHTSTSAPSPGESTTKESSHDV</sequence>
<reference evidence="3 4" key="1">
    <citation type="submission" date="2018-05" db="EMBL/GenBank/DDBJ databases">
        <title>Genetic diversity of glacier-inhabiting Cryobacterium bacteria in China and description of Cryobacterium mengkeensis sp. nov. and Arthrobacter glacialis sp. nov.</title>
        <authorList>
            <person name="Liu Q."/>
            <person name="Xin Y.-H."/>
        </authorList>
    </citation>
    <scope>NUCLEOTIDE SEQUENCE [LARGE SCALE GENOMIC DNA]</scope>
    <source>
        <strain evidence="3 4">B7</strain>
    </source>
</reference>
<feature type="region of interest" description="Disordered" evidence="1">
    <location>
        <begin position="1"/>
        <end position="22"/>
    </location>
</feature>
<evidence type="ECO:0000313" key="4">
    <source>
        <dbReference type="Proteomes" id="UP000247980"/>
    </source>
</evidence>
<name>A0A2V5J943_9MICC</name>
<feature type="transmembrane region" description="Helical" evidence="2">
    <location>
        <begin position="87"/>
        <end position="108"/>
    </location>
</feature>
<comment type="caution">
    <text evidence="3">The sequence shown here is derived from an EMBL/GenBank/DDBJ whole genome shotgun (WGS) entry which is preliminary data.</text>
</comment>
<evidence type="ECO:0000313" key="3">
    <source>
        <dbReference type="EMBL" id="PYI39700.1"/>
    </source>
</evidence>
<evidence type="ECO:0000256" key="2">
    <source>
        <dbReference type="SAM" id="Phobius"/>
    </source>
</evidence>
<feature type="transmembrane region" description="Helical" evidence="2">
    <location>
        <begin position="120"/>
        <end position="141"/>
    </location>
</feature>
<keyword evidence="2" id="KW-0472">Membrane</keyword>
<proteinExistence type="predicted"/>
<feature type="transmembrane region" description="Helical" evidence="2">
    <location>
        <begin position="32"/>
        <end position="50"/>
    </location>
</feature>
<organism evidence="3 4">
    <name type="scientific">Arthrobacter psychrolactophilus</name>
    <dbReference type="NCBI Taxonomy" id="92442"/>
    <lineage>
        <taxon>Bacteria</taxon>
        <taxon>Bacillati</taxon>
        <taxon>Actinomycetota</taxon>
        <taxon>Actinomycetes</taxon>
        <taxon>Micrococcales</taxon>
        <taxon>Micrococcaceae</taxon>
        <taxon>Arthrobacter</taxon>
    </lineage>
</organism>
<feature type="compositionally biased region" description="Polar residues" evidence="1">
    <location>
        <begin position="153"/>
        <end position="170"/>
    </location>
</feature>
<accession>A0A2V5J943</accession>
<dbReference type="EMBL" id="QJVC01000002">
    <property type="protein sequence ID" value="PYI39700.1"/>
    <property type="molecule type" value="Genomic_DNA"/>
</dbReference>
<keyword evidence="2" id="KW-0812">Transmembrane</keyword>
<gene>
    <name evidence="3" type="ORF">CVS30_03260</name>
</gene>